<proteinExistence type="predicted"/>
<gene>
    <name evidence="1" type="ORF">SMN809_LOCUS57248</name>
</gene>
<reference evidence="1" key="1">
    <citation type="submission" date="2021-02" db="EMBL/GenBank/DDBJ databases">
        <authorList>
            <person name="Nowell W R."/>
        </authorList>
    </citation>
    <scope>NUCLEOTIDE SEQUENCE</scope>
</reference>
<accession>A0A8S3DJK8</accession>
<organism evidence="1 2">
    <name type="scientific">Rotaria magnacalcarata</name>
    <dbReference type="NCBI Taxonomy" id="392030"/>
    <lineage>
        <taxon>Eukaryota</taxon>
        <taxon>Metazoa</taxon>
        <taxon>Spiralia</taxon>
        <taxon>Gnathifera</taxon>
        <taxon>Rotifera</taxon>
        <taxon>Eurotatoria</taxon>
        <taxon>Bdelloidea</taxon>
        <taxon>Philodinida</taxon>
        <taxon>Philodinidae</taxon>
        <taxon>Rotaria</taxon>
    </lineage>
</organism>
<sequence>TAAAERAAKEAAEAGMYFNRLFLFCFICIKSHQRRVNFN</sequence>
<comment type="caution">
    <text evidence="1">The sequence shown here is derived from an EMBL/GenBank/DDBJ whole genome shotgun (WGS) entry which is preliminary data.</text>
</comment>
<evidence type="ECO:0000313" key="2">
    <source>
        <dbReference type="Proteomes" id="UP000676336"/>
    </source>
</evidence>
<dbReference type="Proteomes" id="UP000676336">
    <property type="component" value="Unassembled WGS sequence"/>
</dbReference>
<protein>
    <submittedName>
        <fullName evidence="1">Uncharacterized protein</fullName>
    </submittedName>
</protein>
<evidence type="ECO:0000313" key="1">
    <source>
        <dbReference type="EMBL" id="CAF5012288.1"/>
    </source>
</evidence>
<feature type="non-terminal residue" evidence="1">
    <location>
        <position position="1"/>
    </location>
</feature>
<dbReference type="EMBL" id="CAJOBI010208652">
    <property type="protein sequence ID" value="CAF5012288.1"/>
    <property type="molecule type" value="Genomic_DNA"/>
</dbReference>
<dbReference type="AlphaFoldDB" id="A0A8S3DJK8"/>
<name>A0A8S3DJK8_9BILA</name>